<feature type="compositionally biased region" description="Basic and acidic residues" evidence="1">
    <location>
        <begin position="331"/>
        <end position="349"/>
    </location>
</feature>
<feature type="domain" description="Cyclic nucleotide-binding" evidence="2">
    <location>
        <begin position="132"/>
        <end position="225"/>
    </location>
</feature>
<dbReference type="Pfam" id="PF02893">
    <property type="entry name" value="GRAM"/>
    <property type="match status" value="1"/>
</dbReference>
<feature type="compositionally biased region" description="Low complexity" evidence="1">
    <location>
        <begin position="371"/>
        <end position="381"/>
    </location>
</feature>
<name>A0A6B2L6K3_9EUKA</name>
<evidence type="ECO:0000256" key="1">
    <source>
        <dbReference type="SAM" id="MobiDB-lite"/>
    </source>
</evidence>
<reference evidence="3" key="1">
    <citation type="journal article" date="2020" name="J. Eukaryot. Microbiol.">
        <title>De novo Sequencing, Assembly and Annotation of the Transcriptome for the Free-Living Testate Amoeba Arcella intermedia.</title>
        <authorList>
            <person name="Ribeiro G.M."/>
            <person name="Porfirio-Sousa A.L."/>
            <person name="Maurer-Alcala X.X."/>
            <person name="Katz L.A."/>
            <person name="Lahr D.J.G."/>
        </authorList>
    </citation>
    <scope>NUCLEOTIDE SEQUENCE</scope>
</reference>
<dbReference type="InterPro" id="IPR011993">
    <property type="entry name" value="PH-like_dom_sf"/>
</dbReference>
<sequence>MPNTEIIVRTWNCALKSTITAQGVLHLSSNFLCFSANIFGRKTKDKVSLLTVQDLTMREDRLILTHKDGKWIIKEFEKTSIDEAFMLIKKFYDQAKASVASESVEEATPKEEEVSHATADGLAPTNTDWELILEGSRSIHFKKDENVIVQNQEPKMRLYQIAKGSCRITKQNDDGTVVTFGIITTNDSIFGEISFLEGTPATASVVANEDGTVVRVLEGYFLEVLFNYYPGLSGRFYHYLASVLSTRLTIREKGTATVAPEKKVKRKPSFPHSMTSAEEEDENKMEKEEKKDKEDKKDKEPKNAVIRTQMTDKKKRKSSKKMIGGEEDWLAIERKKDDGTPTKERKEEEPATDNNNEPSLPQTTTPKNTESLTPTTSSPSLPTSPPPNNQ</sequence>
<dbReference type="InterPro" id="IPR004182">
    <property type="entry name" value="GRAM"/>
</dbReference>
<dbReference type="Pfam" id="PF00027">
    <property type="entry name" value="cNMP_binding"/>
    <property type="match status" value="1"/>
</dbReference>
<dbReference type="GO" id="GO:0023052">
    <property type="term" value="P:signaling"/>
    <property type="evidence" value="ECO:0007669"/>
    <property type="project" value="UniProtKB-ARBA"/>
</dbReference>
<dbReference type="PROSITE" id="PS50042">
    <property type="entry name" value="CNMP_BINDING_3"/>
    <property type="match status" value="1"/>
</dbReference>
<dbReference type="GO" id="GO:0007154">
    <property type="term" value="P:cell communication"/>
    <property type="evidence" value="ECO:0007669"/>
    <property type="project" value="UniProtKB-ARBA"/>
</dbReference>
<dbReference type="SUPFAM" id="SSF51206">
    <property type="entry name" value="cAMP-binding domain-like"/>
    <property type="match status" value="1"/>
</dbReference>
<dbReference type="CDD" id="cd00038">
    <property type="entry name" value="CAP_ED"/>
    <property type="match status" value="1"/>
</dbReference>
<dbReference type="AlphaFoldDB" id="A0A6B2L6K3"/>
<dbReference type="Gene3D" id="2.30.29.30">
    <property type="entry name" value="Pleckstrin-homology domain (PH domain)/Phosphotyrosine-binding domain (PTB)"/>
    <property type="match status" value="1"/>
</dbReference>
<accession>A0A6B2L6K3</accession>
<dbReference type="InterPro" id="IPR018490">
    <property type="entry name" value="cNMP-bd_dom_sf"/>
</dbReference>
<evidence type="ECO:0000313" key="3">
    <source>
        <dbReference type="EMBL" id="NDV32448.1"/>
    </source>
</evidence>
<proteinExistence type="predicted"/>
<protein>
    <recommendedName>
        <fullName evidence="2">Cyclic nucleotide-binding domain-containing protein</fullName>
    </recommendedName>
</protein>
<evidence type="ECO:0000259" key="2">
    <source>
        <dbReference type="PROSITE" id="PS50042"/>
    </source>
</evidence>
<dbReference type="EMBL" id="GIBP01003479">
    <property type="protein sequence ID" value="NDV32448.1"/>
    <property type="molecule type" value="Transcribed_RNA"/>
</dbReference>
<feature type="compositionally biased region" description="Basic and acidic residues" evidence="1">
    <location>
        <begin position="284"/>
        <end position="302"/>
    </location>
</feature>
<dbReference type="InterPro" id="IPR014710">
    <property type="entry name" value="RmlC-like_jellyroll"/>
</dbReference>
<dbReference type="Gene3D" id="2.60.120.10">
    <property type="entry name" value="Jelly Rolls"/>
    <property type="match status" value="1"/>
</dbReference>
<feature type="region of interest" description="Disordered" evidence="1">
    <location>
        <begin position="259"/>
        <end position="390"/>
    </location>
</feature>
<organism evidence="3">
    <name type="scientific">Arcella intermedia</name>
    <dbReference type="NCBI Taxonomy" id="1963864"/>
    <lineage>
        <taxon>Eukaryota</taxon>
        <taxon>Amoebozoa</taxon>
        <taxon>Tubulinea</taxon>
        <taxon>Elardia</taxon>
        <taxon>Arcellinida</taxon>
        <taxon>Sphaerothecina</taxon>
        <taxon>Arcellidae</taxon>
        <taxon>Arcella</taxon>
    </lineage>
</organism>
<feature type="compositionally biased region" description="Polar residues" evidence="1">
    <location>
        <begin position="352"/>
        <end position="370"/>
    </location>
</feature>
<dbReference type="InterPro" id="IPR000595">
    <property type="entry name" value="cNMP-bd_dom"/>
</dbReference>